<dbReference type="AlphaFoldDB" id="C5BLF8"/>
<accession>C5BLF8</accession>
<gene>
    <name evidence="8" type="ordered locus">TERTU_0175</name>
</gene>
<keyword evidence="2" id="KW-0540">Nuclease</keyword>
<dbReference type="InterPro" id="IPR013527">
    <property type="entry name" value="YicC-like_N"/>
</dbReference>
<dbReference type="NCBIfam" id="TIGR00255">
    <property type="entry name" value="YicC/YloC family endoribonuclease"/>
    <property type="match status" value="1"/>
</dbReference>
<organism evidence="8 9">
    <name type="scientific">Teredinibacter turnerae (strain ATCC 39867 / T7901)</name>
    <dbReference type="NCBI Taxonomy" id="377629"/>
    <lineage>
        <taxon>Bacteria</taxon>
        <taxon>Pseudomonadati</taxon>
        <taxon>Pseudomonadota</taxon>
        <taxon>Gammaproteobacteria</taxon>
        <taxon>Cellvibrionales</taxon>
        <taxon>Cellvibrionaceae</taxon>
        <taxon>Teredinibacter</taxon>
    </lineage>
</organism>
<feature type="domain" description="Endoribonuclease YicC-like C-terminal" evidence="7">
    <location>
        <begin position="172"/>
        <end position="288"/>
    </location>
</feature>
<evidence type="ECO:0000313" key="8">
    <source>
        <dbReference type="EMBL" id="ACR12995.1"/>
    </source>
</evidence>
<dbReference type="HOGENOM" id="CLU_076609_0_0_6"/>
<dbReference type="KEGG" id="ttu:TERTU_0175"/>
<keyword evidence="4" id="KW-0378">Hydrolase</keyword>
<dbReference type="InterPro" id="IPR013551">
    <property type="entry name" value="YicC-like_C"/>
</dbReference>
<dbReference type="Pfam" id="PF03755">
    <property type="entry name" value="YicC-like_N"/>
    <property type="match status" value="1"/>
</dbReference>
<comment type="cofactor">
    <cofactor evidence="1">
        <name>a divalent metal cation</name>
        <dbReference type="ChEBI" id="CHEBI:60240"/>
    </cofactor>
</comment>
<evidence type="ECO:0000259" key="6">
    <source>
        <dbReference type="Pfam" id="PF03755"/>
    </source>
</evidence>
<sequence>MPRSMTGFARQESQHPWGSLSCEIRTVNHRYLEPTLRLSETLRALEPELRDRMRKQLSRGKVEVNLQLKTDAAAGTDLALNQAFAQHLISLAETVGTQLQQGSPINPLDILRWPGVLQTAEIDPQDVAAAAQSLFEETLAMLVANREREGAELKTFIAQRMQTIASHVGVVRDKLPAIQQALRDKMRSRIEALAVDVDEERFNQEVVYLCQKSDVAEELDRLEAHIQETQHALEQNGPIGRRLDFLMQEFNREANTLSSKSTASDTTQIAVDLKVLIEQMREQVQNIE</sequence>
<evidence type="ECO:0000256" key="5">
    <source>
        <dbReference type="ARBA" id="ARBA00035648"/>
    </source>
</evidence>
<feature type="domain" description="Endoribonuclease YicC-like N-terminal" evidence="6">
    <location>
        <begin position="3"/>
        <end position="154"/>
    </location>
</feature>
<keyword evidence="3" id="KW-0255">Endonuclease</keyword>
<dbReference type="PANTHER" id="PTHR30636:SF3">
    <property type="entry name" value="UPF0701 PROTEIN YICC"/>
    <property type="match status" value="1"/>
</dbReference>
<dbReference type="PANTHER" id="PTHR30636">
    <property type="entry name" value="UPF0701 PROTEIN YICC"/>
    <property type="match status" value="1"/>
</dbReference>
<comment type="similarity">
    <text evidence="5">Belongs to the YicC/YloC family.</text>
</comment>
<evidence type="ECO:0000313" key="9">
    <source>
        <dbReference type="Proteomes" id="UP000009080"/>
    </source>
</evidence>
<dbReference type="Pfam" id="PF08340">
    <property type="entry name" value="YicC-like_C"/>
    <property type="match status" value="1"/>
</dbReference>
<evidence type="ECO:0008006" key="10">
    <source>
        <dbReference type="Google" id="ProtNLM"/>
    </source>
</evidence>
<dbReference type="STRING" id="377629.TERTU_0175"/>
<proteinExistence type="inferred from homology"/>
<evidence type="ECO:0000256" key="2">
    <source>
        <dbReference type="ARBA" id="ARBA00022722"/>
    </source>
</evidence>
<dbReference type="InterPro" id="IPR005229">
    <property type="entry name" value="YicC/YloC-like"/>
</dbReference>
<evidence type="ECO:0000256" key="3">
    <source>
        <dbReference type="ARBA" id="ARBA00022759"/>
    </source>
</evidence>
<evidence type="ECO:0000259" key="7">
    <source>
        <dbReference type="Pfam" id="PF08340"/>
    </source>
</evidence>
<dbReference type="eggNOG" id="COG1561">
    <property type="taxonomic scope" value="Bacteria"/>
</dbReference>
<name>C5BLF8_TERTT</name>
<evidence type="ECO:0000256" key="1">
    <source>
        <dbReference type="ARBA" id="ARBA00001968"/>
    </source>
</evidence>
<reference evidence="8 9" key="1">
    <citation type="journal article" date="2009" name="PLoS ONE">
        <title>The complete genome of Teredinibacter turnerae T7901: an intracellular endosymbiont of marine wood-boring bivalves (shipworms).</title>
        <authorList>
            <person name="Yang J.C."/>
            <person name="Madupu R."/>
            <person name="Durkin A.S."/>
            <person name="Ekborg N.A."/>
            <person name="Pedamallu C.S."/>
            <person name="Hostetler J.B."/>
            <person name="Radune D."/>
            <person name="Toms B.S."/>
            <person name="Henrissat B."/>
            <person name="Coutinho P.M."/>
            <person name="Schwarz S."/>
            <person name="Field L."/>
            <person name="Trindade-Silva A.E."/>
            <person name="Soares C.A.G."/>
            <person name="Elshahawi S."/>
            <person name="Hanora A."/>
            <person name="Schmidt E.W."/>
            <person name="Haygood M.G."/>
            <person name="Posfai J."/>
            <person name="Benner J."/>
            <person name="Madinger C."/>
            <person name="Nove J."/>
            <person name="Anton B."/>
            <person name="Chaudhary K."/>
            <person name="Foster J."/>
            <person name="Holman A."/>
            <person name="Kumar S."/>
            <person name="Lessard P.A."/>
            <person name="Luyten Y.A."/>
            <person name="Slatko B."/>
            <person name="Wood N."/>
            <person name="Wu B."/>
            <person name="Teplitski M."/>
            <person name="Mougous J.D."/>
            <person name="Ward N."/>
            <person name="Eisen J.A."/>
            <person name="Badger J.H."/>
            <person name="Distel D.L."/>
        </authorList>
    </citation>
    <scope>NUCLEOTIDE SEQUENCE [LARGE SCALE GENOMIC DNA]</scope>
    <source>
        <strain evidence="9">ATCC 39867 / T7901</strain>
    </source>
</reference>
<dbReference type="EMBL" id="CP001614">
    <property type="protein sequence ID" value="ACR12995.1"/>
    <property type="molecule type" value="Genomic_DNA"/>
</dbReference>
<dbReference type="Proteomes" id="UP000009080">
    <property type="component" value="Chromosome"/>
</dbReference>
<dbReference type="GO" id="GO:0016787">
    <property type="term" value="F:hydrolase activity"/>
    <property type="evidence" value="ECO:0007669"/>
    <property type="project" value="UniProtKB-KW"/>
</dbReference>
<dbReference type="GO" id="GO:0004521">
    <property type="term" value="F:RNA endonuclease activity"/>
    <property type="evidence" value="ECO:0007669"/>
    <property type="project" value="InterPro"/>
</dbReference>
<evidence type="ECO:0000256" key="4">
    <source>
        <dbReference type="ARBA" id="ARBA00022801"/>
    </source>
</evidence>
<protein>
    <recommendedName>
        <fullName evidence="10">YicC family protein</fullName>
    </recommendedName>
</protein>
<keyword evidence="9" id="KW-1185">Reference proteome</keyword>